<dbReference type="PANTHER" id="PTHR23359">
    <property type="entry name" value="NUCLEOTIDE KINASE"/>
    <property type="match status" value="1"/>
</dbReference>
<feature type="binding site" evidence="7">
    <location>
        <position position="38"/>
    </location>
    <ligand>
        <name>AMP</name>
        <dbReference type="ChEBI" id="CHEBI:456215"/>
    </ligand>
</feature>
<dbReference type="SUPFAM" id="SSF52540">
    <property type="entry name" value="P-loop containing nucleoside triphosphate hydrolases"/>
    <property type="match status" value="1"/>
</dbReference>
<keyword evidence="5 7" id="KW-0496">Mitochondrion</keyword>
<comment type="subunit">
    <text evidence="7">Monomer.</text>
</comment>
<dbReference type="GO" id="GO:0005759">
    <property type="term" value="C:mitochondrial matrix"/>
    <property type="evidence" value="ECO:0007669"/>
    <property type="project" value="UniProtKB-SubCell"/>
</dbReference>
<comment type="catalytic activity">
    <reaction evidence="7">
        <text>a ribonucleoside 5'-triphosphate + AMP = a ribonucleoside 5'-diphosphate + ADP</text>
        <dbReference type="Rhea" id="RHEA:13749"/>
        <dbReference type="ChEBI" id="CHEBI:57930"/>
        <dbReference type="ChEBI" id="CHEBI:61557"/>
        <dbReference type="ChEBI" id="CHEBI:456215"/>
        <dbReference type="ChEBI" id="CHEBI:456216"/>
        <dbReference type="EC" id="2.7.4.10"/>
    </reaction>
</comment>
<dbReference type="FunFam" id="3.40.50.300:FF:000106">
    <property type="entry name" value="Adenylate kinase mitochondrial"/>
    <property type="match status" value="1"/>
</dbReference>
<dbReference type="InterPro" id="IPR007862">
    <property type="entry name" value="Adenylate_kinase_lid-dom"/>
</dbReference>
<feature type="binding site" evidence="7">
    <location>
        <begin position="17"/>
        <end position="22"/>
    </location>
    <ligand>
        <name>GTP</name>
        <dbReference type="ChEBI" id="CHEBI:37565"/>
    </ligand>
</feature>
<dbReference type="InterPro" id="IPR033690">
    <property type="entry name" value="Adenylat_kinase_CS"/>
</dbReference>
<evidence type="ECO:0000313" key="10">
    <source>
        <dbReference type="EMBL" id="CAG6696609.1"/>
    </source>
</evidence>
<evidence type="ECO:0000256" key="3">
    <source>
        <dbReference type="ARBA" id="ARBA00022741"/>
    </source>
</evidence>
<dbReference type="CDD" id="cd01428">
    <property type="entry name" value="ADK"/>
    <property type="match status" value="1"/>
</dbReference>
<feature type="chain" id="PRO_5034651002" description="GTP:AMP phosphotransferase, mitochondrial" evidence="8">
    <location>
        <begin position="22"/>
        <end position="230"/>
    </location>
</feature>
<dbReference type="InterPro" id="IPR000850">
    <property type="entry name" value="Adenylat/UMP-CMP_kin"/>
</dbReference>
<evidence type="ECO:0000259" key="9">
    <source>
        <dbReference type="Pfam" id="PF05191"/>
    </source>
</evidence>
<dbReference type="Pfam" id="PF00406">
    <property type="entry name" value="ADK"/>
    <property type="match status" value="1"/>
</dbReference>
<dbReference type="GO" id="GO:0004017">
    <property type="term" value="F:AMP kinase activity"/>
    <property type="evidence" value="ECO:0007669"/>
    <property type="project" value="InterPro"/>
</dbReference>
<feature type="binding site" evidence="7">
    <location>
        <position position="128"/>
    </location>
    <ligand>
        <name>GTP</name>
        <dbReference type="ChEBI" id="CHEBI:37565"/>
    </ligand>
</feature>
<dbReference type="PRINTS" id="PR00094">
    <property type="entry name" value="ADENYLTKNASE"/>
</dbReference>
<dbReference type="GO" id="GO:0046039">
    <property type="term" value="P:GTP metabolic process"/>
    <property type="evidence" value="ECO:0007669"/>
    <property type="project" value="UniProtKB-UniRule"/>
</dbReference>
<evidence type="ECO:0000256" key="4">
    <source>
        <dbReference type="ARBA" id="ARBA00022777"/>
    </source>
</evidence>
<evidence type="ECO:0000256" key="2">
    <source>
        <dbReference type="ARBA" id="ARBA00022679"/>
    </source>
</evidence>
<comment type="similarity">
    <text evidence="7">Belongs to the adenylate kinase family. AK3 subfamily.</text>
</comment>
<feature type="binding site" evidence="7">
    <location>
        <begin position="137"/>
        <end position="138"/>
    </location>
    <ligand>
        <name>GTP</name>
        <dbReference type="ChEBI" id="CHEBI:37565"/>
    </ligand>
</feature>
<dbReference type="Pfam" id="PF05191">
    <property type="entry name" value="ADK_lid"/>
    <property type="match status" value="1"/>
</dbReference>
<feature type="signal peptide" evidence="8">
    <location>
        <begin position="1"/>
        <end position="21"/>
    </location>
</feature>
<evidence type="ECO:0000256" key="1">
    <source>
        <dbReference type="ARBA" id="ARBA00004305"/>
    </source>
</evidence>
<protein>
    <recommendedName>
        <fullName evidence="7">GTP:AMP phosphotransferase, mitochondrial</fullName>
        <ecNumber evidence="7">2.7.4.10</ecNumber>
    </recommendedName>
    <alternativeName>
        <fullName evidence="7">Adenylate kinase 3</fullName>
        <shortName evidence="7">AK 3</shortName>
    </alternativeName>
</protein>
<dbReference type="GO" id="GO:0046041">
    <property type="term" value="P:ITP metabolic process"/>
    <property type="evidence" value="ECO:0007669"/>
    <property type="project" value="UniProtKB-UniRule"/>
</dbReference>
<keyword evidence="2 7" id="KW-0808">Transferase</keyword>
<dbReference type="EC" id="2.7.4.10" evidence="7"/>
<comment type="domain">
    <text evidence="7">Consists of three domains, a large central CORE domain and two small peripheral domains, NMPbind and LID, which undergo movements during catalysis. The LID domain closes over the site of phosphoryl transfer upon GTP binding. Assembling and dissambling the active center during each catalytic cycle provides an effective means to prevent GTP hydrolysis.</text>
</comment>
<dbReference type="GO" id="GO:0046033">
    <property type="term" value="P:AMP metabolic process"/>
    <property type="evidence" value="ECO:0007669"/>
    <property type="project" value="UniProtKB-UniRule"/>
</dbReference>
<dbReference type="InterPro" id="IPR027417">
    <property type="entry name" value="P-loop_NTPase"/>
</dbReference>
<gene>
    <name evidence="7" type="primary">Adk3</name>
</gene>
<dbReference type="InterPro" id="IPR006259">
    <property type="entry name" value="Adenyl_kin_sub"/>
</dbReference>
<feature type="binding site" evidence="7">
    <location>
        <begin position="64"/>
        <end position="66"/>
    </location>
    <ligand>
        <name>AMP</name>
        <dbReference type="ChEBI" id="CHEBI:456215"/>
    </ligand>
</feature>
<feature type="binding site" evidence="7">
    <location>
        <begin position="90"/>
        <end position="93"/>
    </location>
    <ligand>
        <name>AMP</name>
        <dbReference type="ChEBI" id="CHEBI:456215"/>
    </ligand>
</feature>
<proteinExistence type="inferred from homology"/>
<feature type="binding site" evidence="7">
    <location>
        <position position="201"/>
    </location>
    <ligand>
        <name>GTP</name>
        <dbReference type="ChEBI" id="CHEBI:37565"/>
    </ligand>
</feature>
<dbReference type="GO" id="GO:0046899">
    <property type="term" value="F:nucleoside triphosphate adenylate kinase activity"/>
    <property type="evidence" value="ECO:0007669"/>
    <property type="project" value="UniProtKB-UniRule"/>
</dbReference>
<keyword evidence="6 7" id="KW-0342">GTP-binding</keyword>
<accession>A0A8D8TZ95</accession>
<dbReference type="HAMAP" id="MF_00235">
    <property type="entry name" value="Adenylate_kinase_Adk"/>
    <property type="match status" value="1"/>
</dbReference>
<feature type="binding site" evidence="7">
    <location>
        <position position="161"/>
    </location>
    <ligand>
        <name>AMP</name>
        <dbReference type="ChEBI" id="CHEBI:456215"/>
    </ligand>
</feature>
<comment type="function">
    <text evidence="7">Involved in maintaining the homeostasis of cellular nucleotides by catalyzing the interconversion of nucleoside phosphates. Has GTP:AMP phosphotransferase and ITP:AMP phosphotransferase activities.</text>
</comment>
<dbReference type="PROSITE" id="PS00113">
    <property type="entry name" value="ADENYLATE_KINASE"/>
    <property type="match status" value="1"/>
</dbReference>
<keyword evidence="3 7" id="KW-0547">Nucleotide-binding</keyword>
<keyword evidence="8" id="KW-0732">Signal</keyword>
<feature type="region of interest" description="LID" evidence="7">
    <location>
        <begin position="127"/>
        <end position="164"/>
    </location>
</feature>
<feature type="domain" description="Adenylate kinase active site lid" evidence="9">
    <location>
        <begin position="128"/>
        <end position="163"/>
    </location>
</feature>
<keyword evidence="4 7" id="KW-0418">Kinase</keyword>
<feature type="binding site" evidence="7">
    <location>
        <position position="43"/>
    </location>
    <ligand>
        <name>AMP</name>
        <dbReference type="ChEBI" id="CHEBI:456215"/>
    </ligand>
</feature>
<reference evidence="10" key="1">
    <citation type="submission" date="2021-05" db="EMBL/GenBank/DDBJ databases">
        <authorList>
            <person name="Alioto T."/>
            <person name="Alioto T."/>
            <person name="Gomez Garrido J."/>
        </authorList>
    </citation>
    <scope>NUCLEOTIDE SEQUENCE</scope>
</reference>
<dbReference type="GO" id="GO:0006172">
    <property type="term" value="P:ADP biosynthetic process"/>
    <property type="evidence" value="ECO:0007669"/>
    <property type="project" value="UniProtKB-UniRule"/>
</dbReference>
<organism evidence="10">
    <name type="scientific">Cacopsylla melanoneura</name>
    <dbReference type="NCBI Taxonomy" id="428564"/>
    <lineage>
        <taxon>Eukaryota</taxon>
        <taxon>Metazoa</taxon>
        <taxon>Ecdysozoa</taxon>
        <taxon>Arthropoda</taxon>
        <taxon>Hexapoda</taxon>
        <taxon>Insecta</taxon>
        <taxon>Pterygota</taxon>
        <taxon>Neoptera</taxon>
        <taxon>Paraneoptera</taxon>
        <taxon>Hemiptera</taxon>
        <taxon>Sternorrhyncha</taxon>
        <taxon>Psylloidea</taxon>
        <taxon>Psyllidae</taxon>
        <taxon>Psyllinae</taxon>
        <taxon>Cacopsylla</taxon>
    </lineage>
</organism>
<sequence length="230" mass="26455">MLNTLLMLRAVIIGAPGCGKGTISNRICEHFNIKHISTGDILRANIAQNTSLDIKAKEYMNKGLLVPDELMIDLVKNEVEDLDCNYLLDGFPRTHEQALGLWKHHISPNCVIHVNVPKHVIVDRLSKRWIHAPSGRVYNLDFNAPKKHGHDDVTGEKLIQRDDDKPEAISKRLETFDETIKPLLEYYDNREVLDTFSGNTTNEIWPRIYEHLNMRIPPLKRLEPTPKKRN</sequence>
<evidence type="ECO:0000256" key="5">
    <source>
        <dbReference type="ARBA" id="ARBA00023128"/>
    </source>
</evidence>
<evidence type="ECO:0000256" key="6">
    <source>
        <dbReference type="ARBA" id="ARBA00023134"/>
    </source>
</evidence>
<dbReference type="HAMAP" id="MF_03169">
    <property type="entry name" value="Adenylate_kinase_AK3"/>
    <property type="match status" value="1"/>
</dbReference>
<evidence type="ECO:0000256" key="8">
    <source>
        <dbReference type="SAM" id="SignalP"/>
    </source>
</evidence>
<dbReference type="GO" id="GO:0005525">
    <property type="term" value="F:GTP binding"/>
    <property type="evidence" value="ECO:0007669"/>
    <property type="project" value="UniProtKB-KW"/>
</dbReference>
<feature type="region of interest" description="NMPbind" evidence="7">
    <location>
        <begin position="37"/>
        <end position="66"/>
    </location>
</feature>
<dbReference type="GO" id="GO:0005524">
    <property type="term" value="F:ATP binding"/>
    <property type="evidence" value="ECO:0007669"/>
    <property type="project" value="InterPro"/>
</dbReference>
<dbReference type="AlphaFoldDB" id="A0A8D8TZ95"/>
<dbReference type="NCBIfam" id="TIGR01351">
    <property type="entry name" value="adk"/>
    <property type="match status" value="1"/>
</dbReference>
<dbReference type="InterPro" id="IPR028586">
    <property type="entry name" value="AK3/Ak4_mitochondrial"/>
</dbReference>
<comment type="subcellular location">
    <subcellularLocation>
        <location evidence="1 7">Mitochondrion matrix</location>
    </subcellularLocation>
</comment>
<feature type="binding site" evidence="7">
    <location>
        <position position="97"/>
    </location>
    <ligand>
        <name>AMP</name>
        <dbReference type="ChEBI" id="CHEBI:456215"/>
    </ligand>
</feature>
<feature type="binding site" evidence="7">
    <location>
        <position position="172"/>
    </location>
    <ligand>
        <name>AMP</name>
        <dbReference type="ChEBI" id="CHEBI:456215"/>
    </ligand>
</feature>
<dbReference type="EMBL" id="HBUF01329437">
    <property type="protein sequence ID" value="CAG6696609.1"/>
    <property type="molecule type" value="Transcribed_RNA"/>
</dbReference>
<name>A0A8D8TZ95_9HEMI</name>
<dbReference type="Gene3D" id="3.40.50.300">
    <property type="entry name" value="P-loop containing nucleotide triphosphate hydrolases"/>
    <property type="match status" value="1"/>
</dbReference>
<evidence type="ECO:0000256" key="7">
    <source>
        <dbReference type="HAMAP-Rule" id="MF_03169"/>
    </source>
</evidence>